<reference evidence="3 4" key="1">
    <citation type="submission" date="2018-02" db="EMBL/GenBank/DDBJ databases">
        <title>The genomes of Aspergillus section Nigri reveals drivers in fungal speciation.</title>
        <authorList>
            <consortium name="DOE Joint Genome Institute"/>
            <person name="Vesth T.C."/>
            <person name="Nybo J."/>
            <person name="Theobald S."/>
            <person name="Brandl J."/>
            <person name="Frisvad J.C."/>
            <person name="Nielsen K.F."/>
            <person name="Lyhne E.K."/>
            <person name="Kogle M.E."/>
            <person name="Kuo A."/>
            <person name="Riley R."/>
            <person name="Clum A."/>
            <person name="Nolan M."/>
            <person name="Lipzen A."/>
            <person name="Salamov A."/>
            <person name="Henrissat B."/>
            <person name="Wiebenga A."/>
            <person name="De vries R.P."/>
            <person name="Grigoriev I.V."/>
            <person name="Mortensen U.H."/>
            <person name="Andersen M.R."/>
            <person name="Baker S.E."/>
        </authorList>
    </citation>
    <scope>NUCLEOTIDE SEQUENCE [LARGE SCALE GENOMIC DNA]</scope>
    <source>
        <strain evidence="3 4">CBS 121593</strain>
    </source>
</reference>
<keyword evidence="1" id="KW-0175">Coiled coil</keyword>
<evidence type="ECO:0000313" key="3">
    <source>
        <dbReference type="EMBL" id="RAK98692.1"/>
    </source>
</evidence>
<evidence type="ECO:0000313" key="4">
    <source>
        <dbReference type="Proteomes" id="UP000249402"/>
    </source>
</evidence>
<dbReference type="RefSeq" id="XP_025573020.1">
    <property type="nucleotide sequence ID" value="XM_025718013.1"/>
</dbReference>
<feature type="compositionally biased region" description="Low complexity" evidence="2">
    <location>
        <begin position="57"/>
        <end position="75"/>
    </location>
</feature>
<dbReference type="STRING" id="1448316.A0A395GTG6"/>
<dbReference type="OrthoDB" id="5226996at2759"/>
<dbReference type="Proteomes" id="UP000249402">
    <property type="component" value="Unassembled WGS sequence"/>
</dbReference>
<feature type="compositionally biased region" description="Polar residues" evidence="2">
    <location>
        <begin position="550"/>
        <end position="559"/>
    </location>
</feature>
<proteinExistence type="predicted"/>
<evidence type="ECO:0000256" key="2">
    <source>
        <dbReference type="SAM" id="MobiDB-lite"/>
    </source>
</evidence>
<dbReference type="EMBL" id="KZ824452">
    <property type="protein sequence ID" value="RAK98692.1"/>
    <property type="molecule type" value="Genomic_DNA"/>
</dbReference>
<protein>
    <recommendedName>
        <fullName evidence="5">Nuclear RNA binding protein</fullName>
    </recommendedName>
</protein>
<feature type="compositionally biased region" description="Basic and acidic residues" evidence="2">
    <location>
        <begin position="527"/>
        <end position="544"/>
    </location>
</feature>
<feature type="region of interest" description="Disordered" evidence="2">
    <location>
        <begin position="415"/>
        <end position="653"/>
    </location>
</feature>
<organism evidence="3 4">
    <name type="scientific">Aspergillus ibericus CBS 121593</name>
    <dbReference type="NCBI Taxonomy" id="1448316"/>
    <lineage>
        <taxon>Eukaryota</taxon>
        <taxon>Fungi</taxon>
        <taxon>Dikarya</taxon>
        <taxon>Ascomycota</taxon>
        <taxon>Pezizomycotina</taxon>
        <taxon>Eurotiomycetes</taxon>
        <taxon>Eurotiomycetidae</taxon>
        <taxon>Eurotiales</taxon>
        <taxon>Aspergillaceae</taxon>
        <taxon>Aspergillus</taxon>
        <taxon>Aspergillus subgen. Circumdati</taxon>
    </lineage>
</organism>
<feature type="region of interest" description="Disordered" evidence="2">
    <location>
        <begin position="262"/>
        <end position="296"/>
    </location>
</feature>
<keyword evidence="4" id="KW-1185">Reference proteome</keyword>
<accession>A0A395GTG6</accession>
<dbReference type="GeneID" id="37222878"/>
<feature type="coiled-coil region" evidence="1">
    <location>
        <begin position="329"/>
        <end position="376"/>
    </location>
</feature>
<feature type="region of interest" description="Disordered" evidence="2">
    <location>
        <begin position="1"/>
        <end position="200"/>
    </location>
</feature>
<gene>
    <name evidence="3" type="ORF">BO80DRAFT_412260</name>
</gene>
<dbReference type="VEuPathDB" id="FungiDB:BO80DRAFT_412260"/>
<sequence length="701" mass="77169">MTDREAAAELPSGPVDVNSAMDLDPLEADRQLEQSLQSTCADHAARESPFRKHSRNPSDSSLESSLDSGFSSDVSGRFDDAEELDYAPAQSRSPSVHSAKRRRSNDWPLQPPDTVTDNDVPPPKETPSGSITTGYRKPFHTANIKSNGSPRTLRYARQAVPSIRGRRSRFVEESMNDSVSEKPPSIFMRDDARNHAGQRPSGIFRFGKAIASAFNPFGAWGSKPPADAIKQTGDPLSQAEKAYAELKKSGYKGTVKGSYLQNLHAESNTPQRSWNPIPERMENGPAGRHSRQNSGEITELAGPIRSELRKAKSSLGIPLVKRQDSSKFLEELEGSAVRRQKSRKELQRQAKLMKRVSDLEIKLDRARRELRALVGEEVVLAPTPYVERPYPRKFVPGALPSLPSERLLYNEAVSPASPRAVSAPLTSLAESVQQGAPPQPSSGPHELAGTPYTTPKLPQERHGQTSLSADSPSLKRKSPDPESLKATQTDSKHPTPHSDQPANFEEVTTPRRAKLPKMFTSDSPGSVERKQSKDTGRSPSEERGRRRSQPLRSASTRSPSGRRRASNSCNRAQPSLRMKKGRADLRGTSEPIPSHGDHDKENRPTTPTPPDDGSEEPQAFSSLDEGTSPSSTKKKPIRYEYIPPVPPLPKDLSATAAKVDRRLAKEMVKKREARNKAMAEAGVKPEGVEMINGFQWPEDFF</sequence>
<evidence type="ECO:0000256" key="1">
    <source>
        <dbReference type="SAM" id="Coils"/>
    </source>
</evidence>
<dbReference type="AlphaFoldDB" id="A0A395GTG6"/>
<feature type="compositionally biased region" description="Polar residues" evidence="2">
    <location>
        <begin position="619"/>
        <end position="631"/>
    </location>
</feature>
<name>A0A395GTG6_9EURO</name>
<feature type="compositionally biased region" description="Low complexity" evidence="2">
    <location>
        <begin position="415"/>
        <end position="424"/>
    </location>
</feature>
<feature type="compositionally biased region" description="Polar residues" evidence="2">
    <location>
        <begin position="262"/>
        <end position="274"/>
    </location>
</feature>
<evidence type="ECO:0008006" key="5">
    <source>
        <dbReference type="Google" id="ProtNLM"/>
    </source>
</evidence>